<dbReference type="EMBL" id="JAFBIT010000001">
    <property type="protein sequence ID" value="MCF2651416.1"/>
    <property type="molecule type" value="Genomic_DNA"/>
</dbReference>
<evidence type="ECO:0000256" key="2">
    <source>
        <dbReference type="SAM" id="SignalP"/>
    </source>
</evidence>
<organism evidence="3 4">
    <name type="scientific">Anaeromassilibacillus senegalensis</name>
    <dbReference type="NCBI Taxonomy" id="1673717"/>
    <lineage>
        <taxon>Bacteria</taxon>
        <taxon>Bacillati</taxon>
        <taxon>Bacillota</taxon>
        <taxon>Clostridia</taxon>
        <taxon>Eubacteriales</taxon>
        <taxon>Acutalibacteraceae</taxon>
        <taxon>Anaeromassilibacillus</taxon>
    </lineage>
</organism>
<dbReference type="Proteomes" id="UP001299220">
    <property type="component" value="Unassembled WGS sequence"/>
</dbReference>
<proteinExistence type="predicted"/>
<keyword evidence="2" id="KW-0732">Signal</keyword>
<dbReference type="RefSeq" id="WP_235322392.1">
    <property type="nucleotide sequence ID" value="NZ_JAFBIT010000001.1"/>
</dbReference>
<protein>
    <recommendedName>
        <fullName evidence="5">DUF4309 domain-containing protein</fullName>
    </recommendedName>
</protein>
<evidence type="ECO:0008006" key="5">
    <source>
        <dbReference type="Google" id="ProtNLM"/>
    </source>
</evidence>
<dbReference type="PROSITE" id="PS51257">
    <property type="entry name" value="PROKAR_LIPOPROTEIN"/>
    <property type="match status" value="1"/>
</dbReference>
<sequence length="211" mass="22400">MKRRIHRVGALLLSAALLLGFAACTAQETGSSAMPSPSSASSPEAAANRGYIVTIPESVLKSTGADIPAIARKLELTTVTMNDDGSCTVQMTETERDTVCAALRESLDEQLAVLPESGTWPFLDGVALDADCKNATLQSEQARYSPVRDNAVAQAIYLPALLYTAFTGVDPETYSLHFTVLDSDGKTVLGEFDYPKPEPSASPEAVPDTDE</sequence>
<evidence type="ECO:0000313" key="3">
    <source>
        <dbReference type="EMBL" id="MCF2651416.1"/>
    </source>
</evidence>
<accession>A0ABS9CJW0</accession>
<reference evidence="3 4" key="1">
    <citation type="submission" date="2020-12" db="EMBL/GenBank/DDBJ databases">
        <title>Whole genome sequences of gut porcine anaerobes.</title>
        <authorList>
            <person name="Kubasova T."/>
            <person name="Jahodarova E."/>
            <person name="Rychlik I."/>
        </authorList>
    </citation>
    <scope>NUCLEOTIDE SEQUENCE [LARGE SCALE GENOMIC DNA]</scope>
    <source>
        <strain evidence="3 4">An867</strain>
    </source>
</reference>
<feature type="region of interest" description="Disordered" evidence="1">
    <location>
        <begin position="190"/>
        <end position="211"/>
    </location>
</feature>
<feature type="chain" id="PRO_5045839572" description="DUF4309 domain-containing protein" evidence="2">
    <location>
        <begin position="27"/>
        <end position="211"/>
    </location>
</feature>
<feature type="signal peptide" evidence="2">
    <location>
        <begin position="1"/>
        <end position="26"/>
    </location>
</feature>
<evidence type="ECO:0000313" key="4">
    <source>
        <dbReference type="Proteomes" id="UP001299220"/>
    </source>
</evidence>
<name>A0ABS9CJW0_9FIRM</name>
<gene>
    <name evidence="3" type="ORF">JQM67_02185</name>
</gene>
<evidence type="ECO:0000256" key="1">
    <source>
        <dbReference type="SAM" id="MobiDB-lite"/>
    </source>
</evidence>
<keyword evidence="4" id="KW-1185">Reference proteome</keyword>
<comment type="caution">
    <text evidence="3">The sequence shown here is derived from an EMBL/GenBank/DDBJ whole genome shotgun (WGS) entry which is preliminary data.</text>
</comment>